<sequence length="279" mass="31662">MDAFSALLDDGGFKMISFDGYNLSHLLYADDVLVFGEASIDNCTNLSRILNTFANAIGLHVNFDNSSVMLPKNLKNQEAICQALSIHNISHKITYLGIHLSFYSLKVADFMPLMDSISKKLSGWNAHLFSFVGQLQFLKFTILNSIAYLICRSIIPKYVLKFFKRASSKFLLFGDLVSKNKIHMISYDRICKPKFCGDLGIPSLAALHFVFNCSVISIMYNRGSPLSSWLIHRYYSPWRPTPNYASKFWKVVCKTAIVAKPFFNFRITASAPISLHWDH</sequence>
<evidence type="ECO:0000259" key="1">
    <source>
        <dbReference type="PROSITE" id="PS50878"/>
    </source>
</evidence>
<dbReference type="Proteomes" id="UP000829196">
    <property type="component" value="Unassembled WGS sequence"/>
</dbReference>
<name>A0A8T3C506_DENNO</name>
<protein>
    <recommendedName>
        <fullName evidence="1">Reverse transcriptase domain-containing protein</fullName>
    </recommendedName>
</protein>
<organism evidence="2 3">
    <name type="scientific">Dendrobium nobile</name>
    <name type="common">Orchid</name>
    <dbReference type="NCBI Taxonomy" id="94219"/>
    <lineage>
        <taxon>Eukaryota</taxon>
        <taxon>Viridiplantae</taxon>
        <taxon>Streptophyta</taxon>
        <taxon>Embryophyta</taxon>
        <taxon>Tracheophyta</taxon>
        <taxon>Spermatophyta</taxon>
        <taxon>Magnoliopsida</taxon>
        <taxon>Liliopsida</taxon>
        <taxon>Asparagales</taxon>
        <taxon>Orchidaceae</taxon>
        <taxon>Epidendroideae</taxon>
        <taxon>Malaxideae</taxon>
        <taxon>Dendrobiinae</taxon>
        <taxon>Dendrobium</taxon>
    </lineage>
</organism>
<proteinExistence type="predicted"/>
<accession>A0A8T3C506</accession>
<dbReference type="InterPro" id="IPR000477">
    <property type="entry name" value="RT_dom"/>
</dbReference>
<comment type="caution">
    <text evidence="2">The sequence shown here is derived from an EMBL/GenBank/DDBJ whole genome shotgun (WGS) entry which is preliminary data.</text>
</comment>
<dbReference type="PANTHER" id="PTHR33116">
    <property type="entry name" value="REVERSE TRANSCRIPTASE ZINC-BINDING DOMAIN-CONTAINING PROTEIN-RELATED-RELATED"/>
    <property type="match status" value="1"/>
</dbReference>
<dbReference type="AlphaFoldDB" id="A0A8T3C506"/>
<dbReference type="PROSITE" id="PS50878">
    <property type="entry name" value="RT_POL"/>
    <property type="match status" value="1"/>
</dbReference>
<keyword evidence="3" id="KW-1185">Reference proteome</keyword>
<dbReference type="OrthoDB" id="674451at2759"/>
<feature type="domain" description="Reverse transcriptase" evidence="1">
    <location>
        <begin position="1"/>
        <end position="100"/>
    </location>
</feature>
<dbReference type="EMBL" id="JAGYWB010000003">
    <property type="protein sequence ID" value="KAI0527318.1"/>
    <property type="molecule type" value="Genomic_DNA"/>
</dbReference>
<evidence type="ECO:0000313" key="2">
    <source>
        <dbReference type="EMBL" id="KAI0527318.1"/>
    </source>
</evidence>
<reference evidence="2" key="1">
    <citation type="journal article" date="2022" name="Front. Genet.">
        <title>Chromosome-Scale Assembly of the Dendrobium nobile Genome Provides Insights Into the Molecular Mechanism of the Biosynthesis of the Medicinal Active Ingredient of Dendrobium.</title>
        <authorList>
            <person name="Xu Q."/>
            <person name="Niu S.-C."/>
            <person name="Li K.-L."/>
            <person name="Zheng P.-J."/>
            <person name="Zhang X.-J."/>
            <person name="Jia Y."/>
            <person name="Liu Y."/>
            <person name="Niu Y.-X."/>
            <person name="Yu L.-H."/>
            <person name="Chen D.-F."/>
            <person name="Zhang G.-Q."/>
        </authorList>
    </citation>
    <scope>NUCLEOTIDE SEQUENCE</scope>
    <source>
        <tissue evidence="2">Leaf</tissue>
    </source>
</reference>
<dbReference type="PANTHER" id="PTHR33116:SF86">
    <property type="entry name" value="REVERSE TRANSCRIPTASE DOMAIN-CONTAINING PROTEIN"/>
    <property type="match status" value="1"/>
</dbReference>
<gene>
    <name evidence="2" type="ORF">KFK09_002917</name>
</gene>
<evidence type="ECO:0000313" key="3">
    <source>
        <dbReference type="Proteomes" id="UP000829196"/>
    </source>
</evidence>